<dbReference type="RefSeq" id="WP_091855198.1">
    <property type="nucleotide sequence ID" value="NZ_FOHZ01000045.1"/>
</dbReference>
<protein>
    <submittedName>
        <fullName evidence="2">Serine/threonine protein phosphatase 1</fullName>
    </submittedName>
</protein>
<evidence type="ECO:0000313" key="2">
    <source>
        <dbReference type="EMBL" id="SET91979.1"/>
    </source>
</evidence>
<feature type="domain" description="Calcineurin-like phosphoesterase" evidence="1">
    <location>
        <begin position="20"/>
        <end position="153"/>
    </location>
</feature>
<sequence>MRRNLIVHQHFERNRYGRDWVCGDLHGHWNLLMAILGEKDIDLETDRLFLLGDLIDRGPQSADILNWALQTDNVFSVMGNHELMFIGGAIRPGYREEHRRIGGEWVDELSFGQYRNLTTKCANHLPLTMTIETAEGPLGLVHAQSPVDDWCELATIEYTDQIAIDCTWPWNRATGPGQSIAGVSAVVSGHIGTQDIVQRGNQLWIDTLETSGEPTLLPVQELVTLARRESS</sequence>
<gene>
    <name evidence="2" type="ORF">SAMN04487962_14510</name>
</gene>
<dbReference type="Gene3D" id="3.60.21.10">
    <property type="match status" value="1"/>
</dbReference>
<dbReference type="OrthoDB" id="5296354at2"/>
<reference evidence="3" key="1">
    <citation type="submission" date="2016-10" db="EMBL/GenBank/DDBJ databases">
        <authorList>
            <person name="Varghese N."/>
            <person name="Submissions S."/>
        </authorList>
    </citation>
    <scope>NUCLEOTIDE SEQUENCE [LARGE SCALE GENOMIC DNA]</scope>
    <source>
        <strain evidence="3">CGMCC 1.6489</strain>
    </source>
</reference>
<dbReference type="GO" id="GO:0016791">
    <property type="term" value="F:phosphatase activity"/>
    <property type="evidence" value="ECO:0007669"/>
    <property type="project" value="TreeGrafter"/>
</dbReference>
<dbReference type="Proteomes" id="UP000198762">
    <property type="component" value="Unassembled WGS sequence"/>
</dbReference>
<dbReference type="EMBL" id="FOHZ01000045">
    <property type="protein sequence ID" value="SET91979.1"/>
    <property type="molecule type" value="Genomic_DNA"/>
</dbReference>
<keyword evidence="3" id="KW-1185">Reference proteome</keyword>
<evidence type="ECO:0000259" key="1">
    <source>
        <dbReference type="Pfam" id="PF00149"/>
    </source>
</evidence>
<dbReference type="Pfam" id="PF00149">
    <property type="entry name" value="Metallophos"/>
    <property type="match status" value="1"/>
</dbReference>
<accession>A0A1I0I5S4</accession>
<dbReference type="InterPro" id="IPR050126">
    <property type="entry name" value="Ap4A_hydrolase"/>
</dbReference>
<organism evidence="2 3">
    <name type="scientific">Marinobacter segnicrescens</name>
    <dbReference type="NCBI Taxonomy" id="430453"/>
    <lineage>
        <taxon>Bacteria</taxon>
        <taxon>Pseudomonadati</taxon>
        <taxon>Pseudomonadota</taxon>
        <taxon>Gammaproteobacteria</taxon>
        <taxon>Pseudomonadales</taxon>
        <taxon>Marinobacteraceae</taxon>
        <taxon>Marinobacter</taxon>
    </lineage>
</organism>
<dbReference type="GO" id="GO:0005737">
    <property type="term" value="C:cytoplasm"/>
    <property type="evidence" value="ECO:0007669"/>
    <property type="project" value="TreeGrafter"/>
</dbReference>
<name>A0A1I0I5S4_9GAMM</name>
<dbReference type="PANTHER" id="PTHR42850:SF4">
    <property type="entry name" value="ZINC-DEPENDENT ENDOPOLYPHOSPHATASE"/>
    <property type="match status" value="1"/>
</dbReference>
<evidence type="ECO:0000313" key="3">
    <source>
        <dbReference type="Proteomes" id="UP000198762"/>
    </source>
</evidence>
<dbReference type="AlphaFoldDB" id="A0A1I0I5S4"/>
<dbReference type="STRING" id="430453.SAMN04487962_14510"/>
<proteinExistence type="predicted"/>
<dbReference type="PANTHER" id="PTHR42850">
    <property type="entry name" value="METALLOPHOSPHOESTERASE"/>
    <property type="match status" value="1"/>
</dbReference>
<dbReference type="InterPro" id="IPR004843">
    <property type="entry name" value="Calcineurin-like_PHP"/>
</dbReference>
<dbReference type="SUPFAM" id="SSF56300">
    <property type="entry name" value="Metallo-dependent phosphatases"/>
    <property type="match status" value="1"/>
</dbReference>
<dbReference type="InterPro" id="IPR029052">
    <property type="entry name" value="Metallo-depent_PP-like"/>
</dbReference>